<name>A0A511QCF5_9VIBR</name>
<feature type="transmembrane region" description="Helical" evidence="1">
    <location>
        <begin position="63"/>
        <end position="81"/>
    </location>
</feature>
<dbReference type="RefSeq" id="WP_039983525.1">
    <property type="nucleotide sequence ID" value="NZ_BAOJ01000217.1"/>
</dbReference>
<dbReference type="AlphaFoldDB" id="A0A511QCF5"/>
<dbReference type="OrthoDB" id="9781927at2"/>
<feature type="transmembrane region" description="Helical" evidence="1">
    <location>
        <begin position="93"/>
        <end position="113"/>
    </location>
</feature>
<evidence type="ECO:0008006" key="4">
    <source>
        <dbReference type="Google" id="ProtNLM"/>
    </source>
</evidence>
<dbReference type="PANTHER" id="PTHR40031:SF1">
    <property type="entry name" value="MEMBRANE-BOUND METAL-DEPENDENT HYDROLASE"/>
    <property type="match status" value="1"/>
</dbReference>
<feature type="transmembrane region" description="Helical" evidence="1">
    <location>
        <begin position="125"/>
        <end position="147"/>
    </location>
</feature>
<gene>
    <name evidence="2" type="ORF">VSA01S_10870</name>
</gene>
<keyword evidence="1" id="KW-0812">Transmembrane</keyword>
<sequence length="336" mass="38288">MDPITQGVIGASLPLFACKKENLIPAAMLGMLAGMSADLDVLIRSANDPLMFLEYHRQFSHSLLFVPIGGLLCSLVLHQLISKRCNLTFQQSWLYCTLGFATHGLLDTCTSYGTQLLWPFSDERIAWNIISVVDPLFTLPILIFIVLTLLRRNLLYACLALLWVGVYLSLGFIQRERAEEAISELAKQRKHTFVRLEAKPSFANLLVWKIVYETQENYHVDAVRLGQFGKIYPGTSISKLNIKEAFPWLKASSQQAKDIERFHWFSNGFIAQDPLNKLRIIDIRYSIVPNQIKALWGITLLPTLKEDLHIRYLTQREVSPESNQAFFDMLVGNDLN</sequence>
<keyword evidence="1" id="KW-0472">Membrane</keyword>
<dbReference type="EMBL" id="BJXJ01000008">
    <property type="protein sequence ID" value="GEM74975.1"/>
    <property type="molecule type" value="Genomic_DNA"/>
</dbReference>
<accession>A0A511QCF5</accession>
<dbReference type="InterPro" id="IPR007404">
    <property type="entry name" value="YdjM-like"/>
</dbReference>
<organism evidence="2 3">
    <name type="scientific">Vibrio sagamiensis NBRC 104589</name>
    <dbReference type="NCBI Taxonomy" id="1219064"/>
    <lineage>
        <taxon>Bacteria</taxon>
        <taxon>Pseudomonadati</taxon>
        <taxon>Pseudomonadota</taxon>
        <taxon>Gammaproteobacteria</taxon>
        <taxon>Vibrionales</taxon>
        <taxon>Vibrionaceae</taxon>
        <taxon>Vibrio</taxon>
    </lineage>
</organism>
<evidence type="ECO:0000313" key="2">
    <source>
        <dbReference type="EMBL" id="GEM74975.1"/>
    </source>
</evidence>
<reference evidence="2 3" key="1">
    <citation type="submission" date="2019-07" db="EMBL/GenBank/DDBJ databases">
        <title>Whole genome shotgun sequence of Vibrio sagamiensis NBRC 104589.</title>
        <authorList>
            <person name="Hosoyama A."/>
            <person name="Uohara A."/>
            <person name="Ohji S."/>
            <person name="Ichikawa N."/>
        </authorList>
    </citation>
    <scope>NUCLEOTIDE SEQUENCE [LARGE SCALE GENOMIC DNA]</scope>
    <source>
        <strain evidence="2 3">NBRC 104589</strain>
    </source>
</reference>
<protein>
    <recommendedName>
        <fullName evidence="4">Integral membrane protein</fullName>
    </recommendedName>
</protein>
<evidence type="ECO:0000256" key="1">
    <source>
        <dbReference type="SAM" id="Phobius"/>
    </source>
</evidence>
<feature type="transmembrane region" description="Helical" evidence="1">
    <location>
        <begin position="154"/>
        <end position="173"/>
    </location>
</feature>
<evidence type="ECO:0000313" key="3">
    <source>
        <dbReference type="Proteomes" id="UP000321922"/>
    </source>
</evidence>
<dbReference type="InterPro" id="IPR053170">
    <property type="entry name" value="Transcription_regulator"/>
</dbReference>
<dbReference type="PANTHER" id="PTHR40031">
    <property type="entry name" value="HYPOTHETICAL MEMBRANE SPANNING PROTEIN"/>
    <property type="match status" value="1"/>
</dbReference>
<dbReference type="Pfam" id="PF04307">
    <property type="entry name" value="YdjM"/>
    <property type="match status" value="1"/>
</dbReference>
<dbReference type="Proteomes" id="UP000321922">
    <property type="component" value="Unassembled WGS sequence"/>
</dbReference>
<keyword evidence="1" id="KW-1133">Transmembrane helix</keyword>
<proteinExistence type="predicted"/>
<comment type="caution">
    <text evidence="2">The sequence shown here is derived from an EMBL/GenBank/DDBJ whole genome shotgun (WGS) entry which is preliminary data.</text>
</comment>
<keyword evidence="3" id="KW-1185">Reference proteome</keyword>